<gene>
    <name evidence="1" type="ORF">SDRG_09977</name>
</gene>
<dbReference type="OrthoDB" id="91404at2759"/>
<reference evidence="1 2" key="1">
    <citation type="submission" date="2012-04" db="EMBL/GenBank/DDBJ databases">
        <title>The Genome Sequence of Saprolegnia declina VS20.</title>
        <authorList>
            <consortium name="The Broad Institute Genome Sequencing Platform"/>
            <person name="Russ C."/>
            <person name="Nusbaum C."/>
            <person name="Tyler B."/>
            <person name="van West P."/>
            <person name="Dieguez-Uribeondo J."/>
            <person name="de Bruijn I."/>
            <person name="Tripathy S."/>
            <person name="Jiang R."/>
            <person name="Young S.K."/>
            <person name="Zeng Q."/>
            <person name="Gargeya S."/>
            <person name="Fitzgerald M."/>
            <person name="Haas B."/>
            <person name="Abouelleil A."/>
            <person name="Alvarado L."/>
            <person name="Arachchi H.M."/>
            <person name="Berlin A."/>
            <person name="Chapman S.B."/>
            <person name="Goldberg J."/>
            <person name="Griggs A."/>
            <person name="Gujja S."/>
            <person name="Hansen M."/>
            <person name="Howarth C."/>
            <person name="Imamovic A."/>
            <person name="Larimer J."/>
            <person name="McCowen C."/>
            <person name="Montmayeur A."/>
            <person name="Murphy C."/>
            <person name="Neiman D."/>
            <person name="Pearson M."/>
            <person name="Priest M."/>
            <person name="Roberts A."/>
            <person name="Saif S."/>
            <person name="Shea T."/>
            <person name="Sisk P."/>
            <person name="Sykes S."/>
            <person name="Wortman J."/>
            <person name="Nusbaum C."/>
            <person name="Birren B."/>
        </authorList>
    </citation>
    <scope>NUCLEOTIDE SEQUENCE [LARGE SCALE GENOMIC DNA]</scope>
    <source>
        <strain evidence="1 2">VS20</strain>
    </source>
</reference>
<sequence>MERIQLFLSIVLDGAEVKKLLVALGLPRGSWYRLQSIDHLVDKTTHVLLSANPEASRFLCTRYQKGVKRIVASRIVVLRAQKYVALPATCVPRATNDSYLDRRLDTRIVLHLHDTLYVVDPFDDCSTHPASQRNNDDEARLDELSDATPTIPLAYVVELLDILGDEVASVRALFETHAVHQRVSVEGMTDILASAGAHVTLDGVLRLISDMVQSRTVALTSPPFDLKAHVLGYTDVLSVYVVFHRQYNR</sequence>
<name>T0QF52_SAPDV</name>
<accession>T0QF52</accession>
<dbReference type="Proteomes" id="UP000030762">
    <property type="component" value="Unassembled WGS sequence"/>
</dbReference>
<dbReference type="GeneID" id="19950704"/>
<dbReference type="EMBL" id="JH767164">
    <property type="protein sequence ID" value="EQC32225.1"/>
    <property type="molecule type" value="Genomic_DNA"/>
</dbReference>
<evidence type="ECO:0000313" key="1">
    <source>
        <dbReference type="EMBL" id="EQC32225.1"/>
    </source>
</evidence>
<dbReference type="AlphaFoldDB" id="T0QF52"/>
<dbReference type="InParanoid" id="T0QF52"/>
<dbReference type="OMA" id="LPNEMTP"/>
<keyword evidence="2" id="KW-1185">Reference proteome</keyword>
<dbReference type="RefSeq" id="XP_008614166.1">
    <property type="nucleotide sequence ID" value="XM_008615944.1"/>
</dbReference>
<evidence type="ECO:0000313" key="2">
    <source>
        <dbReference type="Proteomes" id="UP000030762"/>
    </source>
</evidence>
<proteinExistence type="predicted"/>
<dbReference type="VEuPathDB" id="FungiDB:SDRG_09977"/>
<protein>
    <submittedName>
        <fullName evidence="1">Uncharacterized protein</fullName>
    </submittedName>
</protein>
<organism evidence="1 2">
    <name type="scientific">Saprolegnia diclina (strain VS20)</name>
    <dbReference type="NCBI Taxonomy" id="1156394"/>
    <lineage>
        <taxon>Eukaryota</taxon>
        <taxon>Sar</taxon>
        <taxon>Stramenopiles</taxon>
        <taxon>Oomycota</taxon>
        <taxon>Saprolegniomycetes</taxon>
        <taxon>Saprolegniales</taxon>
        <taxon>Saprolegniaceae</taxon>
        <taxon>Saprolegnia</taxon>
    </lineage>
</organism>